<reference evidence="1 2" key="1">
    <citation type="submission" date="2024-01" db="EMBL/GenBank/DDBJ databases">
        <authorList>
            <person name="Deng Y."/>
            <person name="Su J."/>
        </authorList>
    </citation>
    <scope>NUCLEOTIDE SEQUENCE [LARGE SCALE GENOMIC DNA]</scope>
    <source>
        <strain evidence="1 2">CPCC 100088</strain>
    </source>
</reference>
<dbReference type="Proteomes" id="UP001438953">
    <property type="component" value="Unassembled WGS sequence"/>
</dbReference>
<reference evidence="1 2" key="2">
    <citation type="submission" date="2024-06" db="EMBL/GenBank/DDBJ databases">
        <title>Thioclava kandeliae sp. nov. from a rhizosphere soil sample of Kandelia candel in a mangrove.</title>
        <authorList>
            <person name="Mu T."/>
        </authorList>
    </citation>
    <scope>NUCLEOTIDE SEQUENCE [LARGE SCALE GENOMIC DNA]</scope>
    <source>
        <strain evidence="1 2">CPCC 100088</strain>
    </source>
</reference>
<gene>
    <name evidence="1" type="ORF">VSX56_02665</name>
</gene>
<dbReference type="RefSeq" id="WP_350934630.1">
    <property type="nucleotide sequence ID" value="NZ_JAYWLC010000001.1"/>
</dbReference>
<name>A0ABV1SCM8_9RHOB</name>
<comment type="caution">
    <text evidence="1">The sequence shown here is derived from an EMBL/GenBank/DDBJ whole genome shotgun (WGS) entry which is preliminary data.</text>
</comment>
<proteinExistence type="predicted"/>
<evidence type="ECO:0000313" key="1">
    <source>
        <dbReference type="EMBL" id="MER5170665.1"/>
    </source>
</evidence>
<organism evidence="1 2">
    <name type="scientific">Thioclava kandeliae</name>
    <dbReference type="NCBI Taxonomy" id="3070818"/>
    <lineage>
        <taxon>Bacteria</taxon>
        <taxon>Pseudomonadati</taxon>
        <taxon>Pseudomonadota</taxon>
        <taxon>Alphaproteobacteria</taxon>
        <taxon>Rhodobacterales</taxon>
        <taxon>Paracoccaceae</taxon>
        <taxon>Thioclava</taxon>
    </lineage>
</organism>
<evidence type="ECO:0008006" key="3">
    <source>
        <dbReference type="Google" id="ProtNLM"/>
    </source>
</evidence>
<evidence type="ECO:0000313" key="2">
    <source>
        <dbReference type="Proteomes" id="UP001438953"/>
    </source>
</evidence>
<accession>A0ABV1SCM8</accession>
<sequence>MSYDIELAEYGAKLQSTDGHQRQLVRHNVDLTTVKGGFQEFDDNAFFACACISPRVKSSDFTKIRCKKTEQLIGWFIPALYYSEPWEFTDQKFLSDFAYAGFVKYWKSRSFESIRRNFHAEITEGESDFADDLPDDIGLAVFSRQSLKKTELQLSSIKISLLRNNIWAFDGGIPLQRFLSSAQLAARDTQADTRRHVEILHLPKHCSDIDQLLCSILDLAVDELSGIGGFLYLYQVAEHLMEVSFSNSVREISHQGLPAWKLKKKLTDVSSEIYRLREVARQAQINGAKAEIFDDLRDECISFLDMCQASHQEDSNTWIDKVYGARNILIHNHLSVLRSGANSKLESVNKLLYRAILELIFHY</sequence>
<dbReference type="EMBL" id="JAYWLC010000001">
    <property type="protein sequence ID" value="MER5170665.1"/>
    <property type="molecule type" value="Genomic_DNA"/>
</dbReference>
<keyword evidence="2" id="KW-1185">Reference proteome</keyword>
<protein>
    <recommendedName>
        <fullName evidence="3">Apea-like HEPN domain-containing protein</fullName>
    </recommendedName>
</protein>